<reference evidence="10 11" key="1">
    <citation type="journal article" date="2018" name="New Phytol.">
        <title>Comparative genomics and transcriptomics depict ericoid mycorrhizal fungi as versatile saprotrophs and plant mutualists.</title>
        <authorList>
            <person name="Martino E."/>
            <person name="Morin E."/>
            <person name="Grelet G.A."/>
            <person name="Kuo A."/>
            <person name="Kohler A."/>
            <person name="Daghino S."/>
            <person name="Barry K.W."/>
            <person name="Cichocki N."/>
            <person name="Clum A."/>
            <person name="Dockter R.B."/>
            <person name="Hainaut M."/>
            <person name="Kuo R.C."/>
            <person name="LaButti K."/>
            <person name="Lindahl B.D."/>
            <person name="Lindquist E.A."/>
            <person name="Lipzen A."/>
            <person name="Khouja H.R."/>
            <person name="Magnuson J."/>
            <person name="Murat C."/>
            <person name="Ohm R.A."/>
            <person name="Singer S.W."/>
            <person name="Spatafora J.W."/>
            <person name="Wang M."/>
            <person name="Veneault-Fourrey C."/>
            <person name="Henrissat B."/>
            <person name="Grigoriev I.V."/>
            <person name="Martin F.M."/>
            <person name="Perotto S."/>
        </authorList>
    </citation>
    <scope>NUCLEOTIDE SEQUENCE [LARGE SCALE GENOMIC DNA]</scope>
    <source>
        <strain evidence="10 11">ATCC 22711</strain>
    </source>
</reference>
<dbReference type="PANTHER" id="PTHR32468">
    <property type="entry name" value="CATION/H + ANTIPORTER"/>
    <property type="match status" value="1"/>
</dbReference>
<organism evidence="10 11">
    <name type="scientific">Amorphotheca resinae ATCC 22711</name>
    <dbReference type="NCBI Taxonomy" id="857342"/>
    <lineage>
        <taxon>Eukaryota</taxon>
        <taxon>Fungi</taxon>
        <taxon>Dikarya</taxon>
        <taxon>Ascomycota</taxon>
        <taxon>Pezizomycotina</taxon>
        <taxon>Leotiomycetes</taxon>
        <taxon>Helotiales</taxon>
        <taxon>Amorphothecaceae</taxon>
        <taxon>Amorphotheca</taxon>
    </lineage>
</organism>
<evidence type="ECO:0000259" key="9">
    <source>
        <dbReference type="Pfam" id="PF00999"/>
    </source>
</evidence>
<dbReference type="Pfam" id="PF00999">
    <property type="entry name" value="Na_H_Exchanger"/>
    <property type="match status" value="1"/>
</dbReference>
<keyword evidence="6 8" id="KW-0472">Membrane</keyword>
<keyword evidence="3 8" id="KW-0812">Transmembrane</keyword>
<dbReference type="PANTHER" id="PTHR32468:SF0">
    <property type="entry name" value="K(+)_H(+) ANTIPORTER 1"/>
    <property type="match status" value="1"/>
</dbReference>
<keyword evidence="5" id="KW-0406">Ion transport</keyword>
<feature type="transmembrane region" description="Helical" evidence="8">
    <location>
        <begin position="145"/>
        <end position="168"/>
    </location>
</feature>
<sequence length="877" mass="94423">MATSEAPIVMQTIREMVSSTSASARSTDRAPSQGGILEGSNPTHYDSQNPIILFIIQAGIIIIFCRLLHYPLSKLRQPRVIAEVIGGILLGPSVMMRIPGFKDTIFPTASMPTLNLVANLGLVLFLFLVGLEVNIRMFMSNWKVALSVGLAGMILPFGLGCAIAYGLYNQFRNDAGTVPISFGVYMLFIGTALSITAFPVLCRILTELKLLSTPVGVTVLAAGVGNDVTGWILLALCVALVNNGSGITALYVLLTCVGWVLFLVFAIRPAFLYMLRRSGSIENGPTQTMAAVTILLALTSAWFTGIIGIHPIFGAFLVGLICPHDGGFAVKVTEKIEDLVSILFLPLYFALSGLSTNLGLLNDGITWAYVIGVIAVAFAGKIIGGALAARACSLVWRESFSIGVLMSCKGLVELIVLNIGLQAKILSTRTFTIFVVMALVTTVTTTPLTLSLYPEWYQKKLEAWKRGEIDWDGNRLDNSEDGESPEIAMEKLNSSKISRLLVHLRLDSLSSVFTFISLLGGDNTTQAAKVHRNKTELKTDAQESSTICSTVPMNKRPLEVHGLRLLELTERTSSVMKVSEVDEYSYRDPVVNAFRTFAQLNNIPVSGSVSVVPEASYAETLTSEASDHFSDLVLIPWSETGSLSEGDSTQDKFSGGLQESFIRKTFETAKCNTAVIVNRGFGGPTMQAPPRLTRRVSGLSLRSNREPALSPVVDRSHHIYFPFFGGVDDRVALRLVLQLAQRSNITATIIHFITAAPSLKSPETAAAQDTALLHTLRDSLPQELTNRVVFVDVATTTPLADCVDHARQEIGQSPGNAGDLIVIGRGNHSIIPISEADNVAGSMELRKTLGLVAESIISCGVKGSVLVIQAGGKGLYA</sequence>
<protein>
    <recommendedName>
        <fullName evidence="9">Cation/H+ exchanger transmembrane domain-containing protein</fullName>
    </recommendedName>
</protein>
<dbReference type="OrthoDB" id="2687058at2759"/>
<feature type="domain" description="Cation/H+ exchanger transmembrane" evidence="9">
    <location>
        <begin position="61"/>
        <end position="448"/>
    </location>
</feature>
<feature type="transmembrane region" description="Helical" evidence="8">
    <location>
        <begin position="217"/>
        <end position="241"/>
    </location>
</feature>
<comment type="subcellular location">
    <subcellularLocation>
        <location evidence="1">Membrane</location>
        <topology evidence="1">Multi-pass membrane protein</topology>
    </subcellularLocation>
</comment>
<evidence type="ECO:0000256" key="1">
    <source>
        <dbReference type="ARBA" id="ARBA00004141"/>
    </source>
</evidence>
<dbReference type="Proteomes" id="UP000241818">
    <property type="component" value="Unassembled WGS sequence"/>
</dbReference>
<feature type="compositionally biased region" description="Low complexity" evidence="7">
    <location>
        <begin position="20"/>
        <end position="32"/>
    </location>
</feature>
<dbReference type="AlphaFoldDB" id="A0A2T3AVC5"/>
<evidence type="ECO:0000256" key="5">
    <source>
        <dbReference type="ARBA" id="ARBA00023065"/>
    </source>
</evidence>
<proteinExistence type="predicted"/>
<evidence type="ECO:0000256" key="2">
    <source>
        <dbReference type="ARBA" id="ARBA00022448"/>
    </source>
</evidence>
<feature type="transmembrane region" description="Helical" evidence="8">
    <location>
        <begin position="51"/>
        <end position="68"/>
    </location>
</feature>
<feature type="transmembrane region" description="Helical" evidence="8">
    <location>
        <begin position="433"/>
        <end position="453"/>
    </location>
</feature>
<evidence type="ECO:0000256" key="7">
    <source>
        <dbReference type="SAM" id="MobiDB-lite"/>
    </source>
</evidence>
<dbReference type="GeneID" id="36573590"/>
<evidence type="ECO:0000256" key="8">
    <source>
        <dbReference type="SAM" id="Phobius"/>
    </source>
</evidence>
<dbReference type="InterPro" id="IPR006153">
    <property type="entry name" value="Cation/H_exchanger_TM"/>
</dbReference>
<feature type="transmembrane region" description="Helical" evidence="8">
    <location>
        <begin position="367"/>
        <end position="388"/>
    </location>
</feature>
<keyword evidence="2" id="KW-0813">Transport</keyword>
<dbReference type="EMBL" id="KZ679015">
    <property type="protein sequence ID" value="PSS12619.1"/>
    <property type="molecule type" value="Genomic_DNA"/>
</dbReference>
<dbReference type="InParanoid" id="A0A2T3AVC5"/>
<evidence type="ECO:0000313" key="10">
    <source>
        <dbReference type="EMBL" id="PSS12619.1"/>
    </source>
</evidence>
<dbReference type="InterPro" id="IPR038770">
    <property type="entry name" value="Na+/solute_symporter_sf"/>
</dbReference>
<feature type="transmembrane region" description="Helical" evidence="8">
    <location>
        <begin position="341"/>
        <end position="360"/>
    </location>
</feature>
<feature type="transmembrane region" description="Helical" evidence="8">
    <location>
        <begin position="180"/>
        <end position="205"/>
    </location>
</feature>
<dbReference type="RefSeq" id="XP_024718617.1">
    <property type="nucleotide sequence ID" value="XM_024865509.1"/>
</dbReference>
<dbReference type="Gene3D" id="1.20.1530.20">
    <property type="match status" value="1"/>
</dbReference>
<feature type="transmembrane region" description="Helical" evidence="8">
    <location>
        <begin position="288"/>
        <end position="321"/>
    </location>
</feature>
<dbReference type="GO" id="GO:1902600">
    <property type="term" value="P:proton transmembrane transport"/>
    <property type="evidence" value="ECO:0007669"/>
    <property type="project" value="InterPro"/>
</dbReference>
<keyword evidence="11" id="KW-1185">Reference proteome</keyword>
<keyword evidence="4 8" id="KW-1133">Transmembrane helix</keyword>
<dbReference type="GO" id="GO:0015297">
    <property type="term" value="F:antiporter activity"/>
    <property type="evidence" value="ECO:0007669"/>
    <property type="project" value="InterPro"/>
</dbReference>
<evidence type="ECO:0000256" key="3">
    <source>
        <dbReference type="ARBA" id="ARBA00022692"/>
    </source>
</evidence>
<feature type="transmembrane region" description="Helical" evidence="8">
    <location>
        <begin position="80"/>
        <end position="101"/>
    </location>
</feature>
<dbReference type="GO" id="GO:0016020">
    <property type="term" value="C:membrane"/>
    <property type="evidence" value="ECO:0007669"/>
    <property type="project" value="UniProtKB-SubCell"/>
</dbReference>
<feature type="region of interest" description="Disordered" evidence="7">
    <location>
        <begin position="20"/>
        <end position="41"/>
    </location>
</feature>
<feature type="transmembrane region" description="Helical" evidence="8">
    <location>
        <begin position="113"/>
        <end position="133"/>
    </location>
</feature>
<feature type="transmembrane region" description="Helical" evidence="8">
    <location>
        <begin position="247"/>
        <end position="267"/>
    </location>
</feature>
<name>A0A2T3AVC5_AMORE</name>
<gene>
    <name evidence="10" type="ORF">M430DRAFT_270396</name>
</gene>
<accession>A0A2T3AVC5</accession>
<evidence type="ECO:0000256" key="4">
    <source>
        <dbReference type="ARBA" id="ARBA00022989"/>
    </source>
</evidence>
<dbReference type="STRING" id="857342.A0A2T3AVC5"/>
<evidence type="ECO:0000313" key="11">
    <source>
        <dbReference type="Proteomes" id="UP000241818"/>
    </source>
</evidence>
<feature type="transmembrane region" description="Helical" evidence="8">
    <location>
        <begin position="400"/>
        <end position="421"/>
    </location>
</feature>
<dbReference type="InterPro" id="IPR050794">
    <property type="entry name" value="CPA2_transporter"/>
</dbReference>
<evidence type="ECO:0000256" key="6">
    <source>
        <dbReference type="ARBA" id="ARBA00023136"/>
    </source>
</evidence>
<dbReference type="FunCoup" id="A0A2T3AVC5">
    <property type="interactions" value="171"/>
</dbReference>